<feature type="transmembrane region" description="Helical" evidence="1">
    <location>
        <begin position="41"/>
        <end position="64"/>
    </location>
</feature>
<gene>
    <name evidence="2" type="ORF">Lsed01_01969</name>
</gene>
<evidence type="ECO:0000313" key="3">
    <source>
        <dbReference type="Proteomes" id="UP001426770"/>
    </source>
</evidence>
<protein>
    <submittedName>
        <fullName evidence="2">Uncharacterized protein</fullName>
    </submittedName>
</protein>
<dbReference type="RefSeq" id="WP_286214185.1">
    <property type="nucleotide sequence ID" value="NZ_AP027736.1"/>
</dbReference>
<organism evidence="2 3">
    <name type="scientific">Demequina sediminis</name>
    <dbReference type="NCBI Taxonomy" id="1930058"/>
    <lineage>
        <taxon>Bacteria</taxon>
        <taxon>Bacillati</taxon>
        <taxon>Actinomycetota</taxon>
        <taxon>Actinomycetes</taxon>
        <taxon>Micrococcales</taxon>
        <taxon>Demequinaceae</taxon>
        <taxon>Demequina</taxon>
    </lineage>
</organism>
<comment type="caution">
    <text evidence="2">The sequence shown here is derived from an EMBL/GenBank/DDBJ whole genome shotgun (WGS) entry which is preliminary data.</text>
</comment>
<dbReference type="Proteomes" id="UP001426770">
    <property type="component" value="Unassembled WGS sequence"/>
</dbReference>
<keyword evidence="1" id="KW-1133">Transmembrane helix</keyword>
<reference evidence="2 3" key="1">
    <citation type="submission" date="2024-02" db="EMBL/GenBank/DDBJ databases">
        <title>Lysinimicrobium sediminis NBRC 112286.</title>
        <authorList>
            <person name="Ichikawa N."/>
            <person name="Katano-Makiyama Y."/>
            <person name="Hidaka K."/>
        </authorList>
    </citation>
    <scope>NUCLEOTIDE SEQUENCE [LARGE SCALE GENOMIC DNA]</scope>
    <source>
        <strain evidence="2 3">NBRC 112286</strain>
    </source>
</reference>
<keyword evidence="1" id="KW-0472">Membrane</keyword>
<dbReference type="EMBL" id="BAABRR010000010">
    <property type="protein sequence ID" value="GAA5519519.1"/>
    <property type="molecule type" value="Genomic_DNA"/>
</dbReference>
<proteinExistence type="predicted"/>
<evidence type="ECO:0000313" key="2">
    <source>
        <dbReference type="EMBL" id="GAA5519519.1"/>
    </source>
</evidence>
<keyword evidence="3" id="KW-1185">Reference proteome</keyword>
<name>A0ABP9WI60_9MICO</name>
<evidence type="ECO:0000256" key="1">
    <source>
        <dbReference type="SAM" id="Phobius"/>
    </source>
</evidence>
<keyword evidence="1" id="KW-0812">Transmembrane</keyword>
<feature type="transmembrane region" description="Helical" evidence="1">
    <location>
        <begin position="17"/>
        <end position="34"/>
    </location>
</feature>
<sequence>MTDKNPPAGATSVNLRWLGYLGLALGLGAVVLTVDSGSVSVAGLGLDVAVPIIAAVAFLGGLLGGRYGPTKGDL</sequence>
<accession>A0ABP9WI60</accession>